<gene>
    <name evidence="1" type="ORF">D0809_06520</name>
</gene>
<proteinExistence type="predicted"/>
<dbReference type="AlphaFoldDB" id="A0A4Y7UEQ9"/>
<sequence length="80" mass="8985">MEFKQSKDFESYPKTHVVYAKCIFKNKGESILVKNNCKGKEIYLKTSGSMAIESDFSAKLIQGEGKVYVESDIKGLSLNL</sequence>
<dbReference type="EMBL" id="QWDN01000002">
    <property type="protein sequence ID" value="TEB44844.1"/>
    <property type="molecule type" value="Genomic_DNA"/>
</dbReference>
<protein>
    <submittedName>
        <fullName evidence="1">Uncharacterized protein</fullName>
    </submittedName>
</protein>
<organism evidence="1 2">
    <name type="scientific">Flavobacterium circumlabens</name>
    <dbReference type="NCBI Taxonomy" id="2133765"/>
    <lineage>
        <taxon>Bacteria</taxon>
        <taxon>Pseudomonadati</taxon>
        <taxon>Bacteroidota</taxon>
        <taxon>Flavobacteriia</taxon>
        <taxon>Flavobacteriales</taxon>
        <taxon>Flavobacteriaceae</taxon>
        <taxon>Flavobacterium</taxon>
    </lineage>
</organism>
<dbReference type="Proteomes" id="UP000298340">
    <property type="component" value="Unassembled WGS sequence"/>
</dbReference>
<evidence type="ECO:0000313" key="1">
    <source>
        <dbReference type="EMBL" id="TEB44844.1"/>
    </source>
</evidence>
<evidence type="ECO:0000313" key="2">
    <source>
        <dbReference type="Proteomes" id="UP000298340"/>
    </source>
</evidence>
<accession>A0A4Y7UEQ9</accession>
<reference evidence="1 2" key="1">
    <citation type="journal article" date="2018" name="Syst. Appl. Microbiol.">
        <title>Flavobacterium circumlabens sp. nov. and Flavobacterium cupreum sp. nov., two psychrotrophic species isolated from Antarctic environmental samples.</title>
        <authorList>
            <person name="Kralova S."/>
            <person name="Busse H.J."/>
            <person name="Svec P."/>
            <person name="Maslanova I."/>
            <person name="Stankova E."/>
            <person name="Bartak M."/>
            <person name="Sedlacek I."/>
        </authorList>
    </citation>
    <scope>NUCLEOTIDE SEQUENCE [LARGE SCALE GENOMIC DNA]</scope>
    <source>
        <strain evidence="1 2">CCM 8828</strain>
    </source>
</reference>
<name>A0A4Y7UEQ9_9FLAO</name>
<comment type="caution">
    <text evidence="1">The sequence shown here is derived from an EMBL/GenBank/DDBJ whole genome shotgun (WGS) entry which is preliminary data.</text>
</comment>